<dbReference type="AlphaFoldDB" id="A0A975MLL1"/>
<dbReference type="RefSeq" id="WP_215580411.1">
    <property type="nucleotide sequence ID" value="NZ_CP073754.1"/>
</dbReference>
<dbReference type="InterPro" id="IPR036249">
    <property type="entry name" value="Thioredoxin-like_sf"/>
</dbReference>
<evidence type="ECO:0000313" key="2">
    <source>
        <dbReference type="Proteomes" id="UP000676649"/>
    </source>
</evidence>
<proteinExistence type="predicted"/>
<dbReference type="Proteomes" id="UP000676649">
    <property type="component" value="Chromosome"/>
</dbReference>
<evidence type="ECO:0000313" key="1">
    <source>
        <dbReference type="EMBL" id="QWF69854.1"/>
    </source>
</evidence>
<dbReference type="EMBL" id="CP073754">
    <property type="protein sequence ID" value="QWF69854.1"/>
    <property type="molecule type" value="Genomic_DNA"/>
</dbReference>
<dbReference type="Gene3D" id="3.40.30.10">
    <property type="entry name" value="Glutaredoxin"/>
    <property type="match status" value="1"/>
</dbReference>
<accession>A0A975MLL1</accession>
<keyword evidence="2" id="KW-1185">Reference proteome</keyword>
<dbReference type="KEGG" id="mpad:KEF85_10825"/>
<sequence>MKLSVCTLQRYAPNPHSCGNSGSVEIAKKLEQALAENRLDVALERIGCFGACLKGPNVKLMPAGKNWHGVSIDDVDQIIAYIKHQP</sequence>
<reference evidence="1" key="1">
    <citation type="submission" date="2021-04" db="EMBL/GenBank/DDBJ databases">
        <title>Draft genome sequence data of methanotrophic Methylovulum sp. strain S1L and Methylomonas sp. strain S2AM isolated from boreal lake water columns.</title>
        <authorList>
            <person name="Rissanen A.J."/>
            <person name="Mangayil R."/>
            <person name="Svenning M.M."/>
            <person name="Khanongnuch R."/>
        </authorList>
    </citation>
    <scope>NUCLEOTIDE SEQUENCE</scope>
    <source>
        <strain evidence="1">S2AM</strain>
    </source>
</reference>
<gene>
    <name evidence="1" type="ORF">KEF85_10825</name>
</gene>
<dbReference type="CDD" id="cd02980">
    <property type="entry name" value="TRX_Fd_family"/>
    <property type="match status" value="1"/>
</dbReference>
<protein>
    <submittedName>
        <fullName evidence="1">(2Fe-2S) ferredoxin domain-containing protein</fullName>
    </submittedName>
</protein>
<dbReference type="SUPFAM" id="SSF52833">
    <property type="entry name" value="Thioredoxin-like"/>
    <property type="match status" value="1"/>
</dbReference>
<name>A0A975MLL1_9GAMM</name>
<organism evidence="1 2">
    <name type="scientific">Methylomonas paludis</name>
    <dbReference type="NCBI Taxonomy" id="1173101"/>
    <lineage>
        <taxon>Bacteria</taxon>
        <taxon>Pseudomonadati</taxon>
        <taxon>Pseudomonadota</taxon>
        <taxon>Gammaproteobacteria</taxon>
        <taxon>Methylococcales</taxon>
        <taxon>Methylococcaceae</taxon>
        <taxon>Methylomonas</taxon>
    </lineage>
</organism>